<dbReference type="InterPro" id="IPR037171">
    <property type="entry name" value="NagB/RpiA_transferase-like"/>
</dbReference>
<organism evidence="6 7">
    <name type="scientific">Rosa chinensis</name>
    <name type="common">China rose</name>
    <dbReference type="NCBI Taxonomy" id="74649"/>
    <lineage>
        <taxon>Eukaryota</taxon>
        <taxon>Viridiplantae</taxon>
        <taxon>Streptophyta</taxon>
        <taxon>Embryophyta</taxon>
        <taxon>Tracheophyta</taxon>
        <taxon>Spermatophyta</taxon>
        <taxon>Magnoliopsida</taxon>
        <taxon>eudicotyledons</taxon>
        <taxon>Gunneridae</taxon>
        <taxon>Pentapetalae</taxon>
        <taxon>rosids</taxon>
        <taxon>fabids</taxon>
        <taxon>Rosales</taxon>
        <taxon>Rosaceae</taxon>
        <taxon>Rosoideae</taxon>
        <taxon>Rosoideae incertae sedis</taxon>
        <taxon>Rosa</taxon>
    </lineage>
</organism>
<comment type="similarity">
    <text evidence="3">Belongs to the ribose 5-phosphate isomerase family.</text>
</comment>
<evidence type="ECO:0000313" key="6">
    <source>
        <dbReference type="EMBL" id="PRQ45108.1"/>
    </source>
</evidence>
<dbReference type="UniPathway" id="UPA00115">
    <property type="reaction ID" value="UER00412"/>
</dbReference>
<dbReference type="EMBL" id="PDCK01000041">
    <property type="protein sequence ID" value="PRQ45108.1"/>
    <property type="molecule type" value="Genomic_DNA"/>
</dbReference>
<dbReference type="Proteomes" id="UP000238479">
    <property type="component" value="Chromosome 3"/>
</dbReference>
<evidence type="ECO:0000256" key="4">
    <source>
        <dbReference type="ARBA" id="ARBA00011959"/>
    </source>
</evidence>
<dbReference type="STRING" id="74649.A0A2P6RF91"/>
<keyword evidence="7" id="KW-1185">Reference proteome</keyword>
<dbReference type="EC" id="5.3.1.6" evidence="4"/>
<dbReference type="PANTHER" id="PTHR43748">
    <property type="entry name" value="RIBOSE-5-PHOSPHATE ISOMERASE 3, CHLOROPLASTIC-RELATED"/>
    <property type="match status" value="1"/>
</dbReference>
<proteinExistence type="inferred from homology"/>
<evidence type="ECO:0000256" key="1">
    <source>
        <dbReference type="ARBA" id="ARBA00001713"/>
    </source>
</evidence>
<reference evidence="6 7" key="1">
    <citation type="journal article" date="2018" name="Nat. Genet.">
        <title>The Rosa genome provides new insights in the design of modern roses.</title>
        <authorList>
            <person name="Bendahmane M."/>
        </authorList>
    </citation>
    <scope>NUCLEOTIDE SEQUENCE [LARGE SCALE GENOMIC DNA]</scope>
    <source>
        <strain evidence="7">cv. Old Blush</strain>
    </source>
</reference>
<dbReference type="Pfam" id="PF06026">
    <property type="entry name" value="Rib_5-P_isom_A"/>
    <property type="match status" value="1"/>
</dbReference>
<evidence type="ECO:0000256" key="2">
    <source>
        <dbReference type="ARBA" id="ARBA00004988"/>
    </source>
</evidence>
<dbReference type="Gramene" id="PRQ45108">
    <property type="protein sequence ID" value="PRQ45108"/>
    <property type="gene ID" value="RchiOBHm_Chr3g0486581"/>
</dbReference>
<dbReference type="PANTHER" id="PTHR43748:SF2">
    <property type="entry name" value="RIBOSE-5-PHOSPHATE ISOMERASE 2-RELATED"/>
    <property type="match status" value="1"/>
</dbReference>
<comment type="caution">
    <text evidence="6">The sequence shown here is derived from an EMBL/GenBank/DDBJ whole genome shotgun (WGS) entry which is preliminary data.</text>
</comment>
<name>A0A2P6RF91_ROSCH</name>
<protein>
    <recommendedName>
        <fullName evidence="4">ribose-5-phosphate isomerase</fullName>
        <ecNumber evidence="4">5.3.1.6</ecNumber>
    </recommendedName>
</protein>
<dbReference type="GO" id="GO:0004751">
    <property type="term" value="F:ribose-5-phosphate isomerase activity"/>
    <property type="evidence" value="ECO:0007669"/>
    <property type="project" value="UniProtKB-EC"/>
</dbReference>
<dbReference type="SUPFAM" id="SSF100950">
    <property type="entry name" value="NagB/RpiA/CoA transferase-like"/>
    <property type="match status" value="1"/>
</dbReference>
<evidence type="ECO:0000313" key="7">
    <source>
        <dbReference type="Proteomes" id="UP000238479"/>
    </source>
</evidence>
<evidence type="ECO:0000256" key="3">
    <source>
        <dbReference type="ARBA" id="ARBA00008088"/>
    </source>
</evidence>
<dbReference type="GO" id="GO:0009052">
    <property type="term" value="P:pentose-phosphate shunt, non-oxidative branch"/>
    <property type="evidence" value="ECO:0007669"/>
    <property type="project" value="InterPro"/>
</dbReference>
<dbReference type="Gene3D" id="3.40.50.1360">
    <property type="match status" value="1"/>
</dbReference>
<dbReference type="AlphaFoldDB" id="A0A2P6RF91"/>
<dbReference type="InterPro" id="IPR050262">
    <property type="entry name" value="Ribose-5P_isomerase"/>
</dbReference>
<sequence>MIIDLGSGSTVKHVVDLLGELLQSGKVHNIIGIFENTHQQVISLRIPLSNLDDYPILDLAIDGADEVDPHLNLVKGCCGYLLRERIVEGAC</sequence>
<dbReference type="InterPro" id="IPR004788">
    <property type="entry name" value="Ribose5P_isomerase_type_A"/>
</dbReference>
<accession>A0A2P6RF91</accession>
<comment type="pathway">
    <text evidence="2">Carbohydrate degradation; pentose phosphate pathway; D-ribose 5-phosphate from D-ribulose 5-phosphate (non-oxidative stage): step 1/1.</text>
</comment>
<keyword evidence="5 6" id="KW-0413">Isomerase</keyword>
<comment type="catalytic activity">
    <reaction evidence="1">
        <text>aldehydo-D-ribose 5-phosphate = D-ribulose 5-phosphate</text>
        <dbReference type="Rhea" id="RHEA:14657"/>
        <dbReference type="ChEBI" id="CHEBI:58121"/>
        <dbReference type="ChEBI" id="CHEBI:58273"/>
        <dbReference type="EC" id="5.3.1.6"/>
    </reaction>
</comment>
<evidence type="ECO:0000256" key="5">
    <source>
        <dbReference type="ARBA" id="ARBA00023235"/>
    </source>
</evidence>
<gene>
    <name evidence="6" type="ORF">RchiOBHm_Chr3g0486581</name>
</gene>